<evidence type="ECO:0000313" key="4">
    <source>
        <dbReference type="Proteomes" id="UP000064243"/>
    </source>
</evidence>
<dbReference type="SUPFAM" id="SSF52768">
    <property type="entry name" value="Arginase/deacetylase"/>
    <property type="match status" value="1"/>
</dbReference>
<dbReference type="GO" id="GO:0040029">
    <property type="term" value="P:epigenetic regulation of gene expression"/>
    <property type="evidence" value="ECO:0007669"/>
    <property type="project" value="TreeGrafter"/>
</dbReference>
<dbReference type="PRINTS" id="PR01270">
    <property type="entry name" value="HDASUPER"/>
</dbReference>
<evidence type="ECO:0000313" key="3">
    <source>
        <dbReference type="EMBL" id="KVW98919.1"/>
    </source>
</evidence>
<dbReference type="RefSeq" id="WP_059751700.1">
    <property type="nucleotide sequence ID" value="NZ_LDUG01000008.1"/>
</dbReference>
<dbReference type="GO" id="GO:0004407">
    <property type="term" value="F:histone deacetylase activity"/>
    <property type="evidence" value="ECO:0007669"/>
    <property type="project" value="TreeGrafter"/>
</dbReference>
<evidence type="ECO:0000256" key="1">
    <source>
        <dbReference type="ARBA" id="ARBA00005947"/>
    </source>
</evidence>
<dbReference type="STRING" id="1123392.GCA_000376425_00180"/>
<accession>A0A106BUM0</accession>
<dbReference type="Proteomes" id="UP000064243">
    <property type="component" value="Unassembled WGS sequence"/>
</dbReference>
<comment type="caution">
    <text evidence="3">The sequence shown here is derived from an EMBL/GenBank/DDBJ whole genome shotgun (WGS) entry which is preliminary data.</text>
</comment>
<dbReference type="PATRIC" id="fig|36861.3.peg.3388"/>
<dbReference type="Pfam" id="PF00850">
    <property type="entry name" value="Hist_deacetyl"/>
    <property type="match status" value="1"/>
</dbReference>
<dbReference type="EMBL" id="LDUG01000008">
    <property type="protein sequence ID" value="KVW98919.1"/>
    <property type="molecule type" value="Genomic_DNA"/>
</dbReference>
<dbReference type="PANTHER" id="PTHR10625">
    <property type="entry name" value="HISTONE DEACETYLASE HDAC1-RELATED"/>
    <property type="match status" value="1"/>
</dbReference>
<dbReference type="PANTHER" id="PTHR10625:SF10">
    <property type="entry name" value="HISTONE DEACETYLASE HDAC1"/>
    <property type="match status" value="1"/>
</dbReference>
<evidence type="ECO:0000259" key="2">
    <source>
        <dbReference type="Pfam" id="PF00850"/>
    </source>
</evidence>
<protein>
    <submittedName>
        <fullName evidence="3">Deacetylase</fullName>
    </submittedName>
</protein>
<sequence length="307" mass="33730">MHTAYITHPSYLLHNMGSWHPESPERLRAIDDRLHAAHLFDYLTHLEAQLVHRSQLLRVHDAAYIDTIEAASPSEGFHALDPDTRMNPHTLDAALHAAGGAVMAVDWVMRGEVANAFVACRPPGHHATRNQAMGFCLFNNVAVAVAHALEAHGLERVAIVDFDVHHGNGTEDIFTDDPRVMLCSTFQHPFYPHCGADTASAHIVNVPLPAGTTGNAYREAFSAQIMPRLEAHRPQMLFFSAGFDGHREDDMAQFGLVEVDYVWITEQVMDVAARHAEGRIVSVLEGGYDLSALGRSVAAHIKTMAAL</sequence>
<dbReference type="InterPro" id="IPR023801">
    <property type="entry name" value="His_deacetylse_dom"/>
</dbReference>
<dbReference type="OrthoDB" id="9808367at2"/>
<dbReference type="InterPro" id="IPR000286">
    <property type="entry name" value="HDACs"/>
</dbReference>
<organism evidence="3 4">
    <name type="scientific">Thiobacillus denitrificans</name>
    <dbReference type="NCBI Taxonomy" id="36861"/>
    <lineage>
        <taxon>Bacteria</taxon>
        <taxon>Pseudomonadati</taxon>
        <taxon>Pseudomonadota</taxon>
        <taxon>Betaproteobacteria</taxon>
        <taxon>Nitrosomonadales</taxon>
        <taxon>Thiobacillaceae</taxon>
        <taxon>Thiobacillus</taxon>
    </lineage>
</organism>
<proteinExistence type="inferred from homology"/>
<keyword evidence="4" id="KW-1185">Reference proteome</keyword>
<gene>
    <name evidence="3" type="ORF">ABW22_02605</name>
</gene>
<comment type="similarity">
    <text evidence="1">Belongs to the histone deacetylase family.</text>
</comment>
<dbReference type="InterPro" id="IPR023696">
    <property type="entry name" value="Ureohydrolase_dom_sf"/>
</dbReference>
<name>A0A106BUM0_THIDE</name>
<dbReference type="CDD" id="cd11599">
    <property type="entry name" value="HDAC_classII_2"/>
    <property type="match status" value="1"/>
</dbReference>
<dbReference type="Gene3D" id="3.40.800.20">
    <property type="entry name" value="Histone deacetylase domain"/>
    <property type="match status" value="1"/>
</dbReference>
<feature type="domain" description="Histone deacetylase" evidence="2">
    <location>
        <begin position="20"/>
        <end position="303"/>
    </location>
</feature>
<dbReference type="InterPro" id="IPR037138">
    <property type="entry name" value="His_deacetylse_dom_sf"/>
</dbReference>
<reference evidence="3 4" key="1">
    <citation type="journal article" date="2015" name="Appl. Environ. Microbiol.">
        <title>Aerobic and Anaerobic Thiosulfate Oxidation by a Cold-Adapted, Subglacial Chemoautotroph.</title>
        <authorList>
            <person name="Harrold Z.R."/>
            <person name="Skidmore M.L."/>
            <person name="Hamilton T.L."/>
            <person name="Desch L."/>
            <person name="Amada K."/>
            <person name="van Gelder W."/>
            <person name="Glover K."/>
            <person name="Roden E.E."/>
            <person name="Boyd E.S."/>
        </authorList>
    </citation>
    <scope>NUCLEOTIDE SEQUENCE [LARGE SCALE GENOMIC DNA]</scope>
    <source>
        <strain evidence="3 4">RG</strain>
    </source>
</reference>
<dbReference type="AlphaFoldDB" id="A0A106BUM0"/>